<protein>
    <recommendedName>
        <fullName evidence="1">Integrase catalytic domain-containing protein</fullName>
    </recommendedName>
</protein>
<dbReference type="GO" id="GO:0003676">
    <property type="term" value="F:nucleic acid binding"/>
    <property type="evidence" value="ECO:0007669"/>
    <property type="project" value="InterPro"/>
</dbReference>
<dbReference type="InterPro" id="IPR036397">
    <property type="entry name" value="RNaseH_sf"/>
</dbReference>
<proteinExistence type="predicted"/>
<feature type="domain" description="Integrase catalytic" evidence="1">
    <location>
        <begin position="16"/>
        <end position="183"/>
    </location>
</feature>
<dbReference type="OrthoDB" id="10512268at2759"/>
<evidence type="ECO:0000259" key="1">
    <source>
        <dbReference type="PROSITE" id="PS50994"/>
    </source>
</evidence>
<reference evidence="2 3" key="1">
    <citation type="submission" date="2020-04" db="EMBL/GenBank/DDBJ databases">
        <title>Perkinsus olseni comparative genomics.</title>
        <authorList>
            <person name="Bogema D.R."/>
        </authorList>
    </citation>
    <scope>NUCLEOTIDE SEQUENCE [LARGE SCALE GENOMIC DNA]</scope>
    <source>
        <strain evidence="2">00978-12</strain>
    </source>
</reference>
<dbReference type="InterPro" id="IPR001584">
    <property type="entry name" value="Integrase_cat-core"/>
</dbReference>
<evidence type="ECO:0000313" key="3">
    <source>
        <dbReference type="Proteomes" id="UP000541610"/>
    </source>
</evidence>
<dbReference type="AlphaFoldDB" id="A0A7J6N698"/>
<accession>A0A7J6N698</accession>
<gene>
    <name evidence="2" type="ORF">FOZ60_015067</name>
</gene>
<sequence>MKIGCTDYSCTTLAAHQLRPVPVDTVRYDTHPPKSKGGDPKKLYVFTLTCHSSKFVKCEPAFSEGGESASGALLRLLADEGSPRVLMVDQGLNVPEVMSVADEWDATVVAAPPRGEELRGWGERAHRHVHVVIRGCLWDLAADHKLPTEDEFLRILSRAVTIVNMIPYVEGSRTVPFPDLPRT</sequence>
<name>A0A7J6N698_PEROL</name>
<dbReference type="PROSITE" id="PS50994">
    <property type="entry name" value="INTEGRASE"/>
    <property type="match status" value="1"/>
</dbReference>
<dbReference type="InterPro" id="IPR012337">
    <property type="entry name" value="RNaseH-like_sf"/>
</dbReference>
<dbReference type="Gene3D" id="3.30.420.10">
    <property type="entry name" value="Ribonuclease H-like superfamily/Ribonuclease H"/>
    <property type="match status" value="1"/>
</dbReference>
<dbReference type="GO" id="GO:0015074">
    <property type="term" value="P:DNA integration"/>
    <property type="evidence" value="ECO:0007669"/>
    <property type="project" value="InterPro"/>
</dbReference>
<dbReference type="EMBL" id="JABANP010000738">
    <property type="protein sequence ID" value="KAF4679418.1"/>
    <property type="molecule type" value="Genomic_DNA"/>
</dbReference>
<dbReference type="SUPFAM" id="SSF53098">
    <property type="entry name" value="Ribonuclease H-like"/>
    <property type="match status" value="1"/>
</dbReference>
<comment type="caution">
    <text evidence="2">The sequence shown here is derived from an EMBL/GenBank/DDBJ whole genome shotgun (WGS) entry which is preliminary data.</text>
</comment>
<organism evidence="2 3">
    <name type="scientific">Perkinsus olseni</name>
    <name type="common">Perkinsus atlanticus</name>
    <dbReference type="NCBI Taxonomy" id="32597"/>
    <lineage>
        <taxon>Eukaryota</taxon>
        <taxon>Sar</taxon>
        <taxon>Alveolata</taxon>
        <taxon>Perkinsozoa</taxon>
        <taxon>Perkinsea</taxon>
        <taxon>Perkinsida</taxon>
        <taxon>Perkinsidae</taxon>
        <taxon>Perkinsus</taxon>
    </lineage>
</organism>
<evidence type="ECO:0000313" key="2">
    <source>
        <dbReference type="EMBL" id="KAF4679418.1"/>
    </source>
</evidence>
<dbReference type="Proteomes" id="UP000541610">
    <property type="component" value="Unassembled WGS sequence"/>
</dbReference>